<dbReference type="AlphaFoldDB" id="A0A0C3H5K6"/>
<dbReference type="Gene3D" id="3.30.530.20">
    <property type="match status" value="1"/>
</dbReference>
<dbReference type="CDD" id="cd08863">
    <property type="entry name" value="SRPBCC_DUF1857"/>
    <property type="match status" value="1"/>
</dbReference>
<dbReference type="SUPFAM" id="SSF55961">
    <property type="entry name" value="Bet v1-like"/>
    <property type="match status" value="1"/>
</dbReference>
<evidence type="ECO:0008006" key="3">
    <source>
        <dbReference type="Google" id="ProtNLM"/>
    </source>
</evidence>
<reference evidence="2" key="2">
    <citation type="submission" date="2015-01" db="EMBL/GenBank/DDBJ databases">
        <title>Evolutionary Origins and Diversification of the Mycorrhizal Mutualists.</title>
        <authorList>
            <consortium name="DOE Joint Genome Institute"/>
            <consortium name="Mycorrhizal Genomics Consortium"/>
            <person name="Kohler A."/>
            <person name="Kuo A."/>
            <person name="Nagy L.G."/>
            <person name="Floudas D."/>
            <person name="Copeland A."/>
            <person name="Barry K.W."/>
            <person name="Cichocki N."/>
            <person name="Veneault-Fourrey C."/>
            <person name="LaButti K."/>
            <person name="Lindquist E.A."/>
            <person name="Lipzen A."/>
            <person name="Lundell T."/>
            <person name="Morin E."/>
            <person name="Murat C."/>
            <person name="Riley R."/>
            <person name="Ohm R."/>
            <person name="Sun H."/>
            <person name="Tunlid A."/>
            <person name="Henrissat B."/>
            <person name="Grigoriev I.V."/>
            <person name="Hibbett D.S."/>
            <person name="Martin F."/>
        </authorList>
    </citation>
    <scope>NUCLEOTIDE SEQUENCE [LARGE SCALE GENOMIC DNA]</scope>
    <source>
        <strain evidence="2">Zn</strain>
    </source>
</reference>
<dbReference type="Proteomes" id="UP000054321">
    <property type="component" value="Unassembled WGS sequence"/>
</dbReference>
<dbReference type="HOGENOM" id="CLU_111642_2_0_1"/>
<evidence type="ECO:0000313" key="2">
    <source>
        <dbReference type="Proteomes" id="UP000054321"/>
    </source>
</evidence>
<gene>
    <name evidence="1" type="ORF">OIDMADRAFT_31652</name>
</gene>
<dbReference type="InParanoid" id="A0A0C3H5K6"/>
<dbReference type="InterPro" id="IPR023393">
    <property type="entry name" value="START-like_dom_sf"/>
</dbReference>
<reference evidence="1 2" key="1">
    <citation type="submission" date="2014-04" db="EMBL/GenBank/DDBJ databases">
        <authorList>
            <consortium name="DOE Joint Genome Institute"/>
            <person name="Kuo A."/>
            <person name="Martino E."/>
            <person name="Perotto S."/>
            <person name="Kohler A."/>
            <person name="Nagy L.G."/>
            <person name="Floudas D."/>
            <person name="Copeland A."/>
            <person name="Barry K.W."/>
            <person name="Cichocki N."/>
            <person name="Veneault-Fourrey C."/>
            <person name="LaButti K."/>
            <person name="Lindquist E.A."/>
            <person name="Lipzen A."/>
            <person name="Lundell T."/>
            <person name="Morin E."/>
            <person name="Murat C."/>
            <person name="Sun H."/>
            <person name="Tunlid A."/>
            <person name="Henrissat B."/>
            <person name="Grigoriev I.V."/>
            <person name="Hibbett D.S."/>
            <person name="Martin F."/>
            <person name="Nordberg H.P."/>
            <person name="Cantor M.N."/>
            <person name="Hua S.X."/>
        </authorList>
    </citation>
    <scope>NUCLEOTIDE SEQUENCE [LARGE SCALE GENOMIC DNA]</scope>
    <source>
        <strain evidence="1 2">Zn</strain>
    </source>
</reference>
<sequence>MAHSTNNIAFTAPINPSGVHPALTRAQIWAGLQMKIRSAETFVPGGIQSTVVISEDIDPNSGNPVTVREVVFVEGQRKVREHVTAYEDSRVVFVQPDGSTIQNVISEGENGELYMTYVFEWRHPGASEAEMAAFSEKEKGMSKKAVNDTIATMRKLVRDGKI</sequence>
<keyword evidence="2" id="KW-1185">Reference proteome</keyword>
<dbReference type="InterPro" id="IPR015075">
    <property type="entry name" value="AtaL"/>
</dbReference>
<accession>A0A0C3H5K6</accession>
<protein>
    <recommendedName>
        <fullName evidence="3">DUF1857-domain-containing protein</fullName>
    </recommendedName>
</protein>
<dbReference type="Pfam" id="PF08982">
    <property type="entry name" value="AtaL"/>
    <property type="match status" value="1"/>
</dbReference>
<organism evidence="1 2">
    <name type="scientific">Oidiodendron maius (strain Zn)</name>
    <dbReference type="NCBI Taxonomy" id="913774"/>
    <lineage>
        <taxon>Eukaryota</taxon>
        <taxon>Fungi</taxon>
        <taxon>Dikarya</taxon>
        <taxon>Ascomycota</taxon>
        <taxon>Pezizomycotina</taxon>
        <taxon>Leotiomycetes</taxon>
        <taxon>Leotiomycetes incertae sedis</taxon>
        <taxon>Myxotrichaceae</taxon>
        <taxon>Oidiodendron</taxon>
    </lineage>
</organism>
<name>A0A0C3H5K6_OIDMZ</name>
<dbReference type="EMBL" id="KN832881">
    <property type="protein sequence ID" value="KIM97721.1"/>
    <property type="molecule type" value="Genomic_DNA"/>
</dbReference>
<proteinExistence type="predicted"/>
<dbReference type="OrthoDB" id="2320332at2759"/>
<evidence type="ECO:0000313" key="1">
    <source>
        <dbReference type="EMBL" id="KIM97721.1"/>
    </source>
</evidence>
<dbReference type="STRING" id="913774.A0A0C3H5K6"/>